<feature type="chain" id="PRO_5036985358" evidence="3">
    <location>
        <begin position="24"/>
        <end position="413"/>
    </location>
</feature>
<protein>
    <submittedName>
        <fullName evidence="4">Extracellular solute-binding protein</fullName>
    </submittedName>
</protein>
<dbReference type="InterPro" id="IPR006059">
    <property type="entry name" value="SBP"/>
</dbReference>
<dbReference type="EMBL" id="CP078073">
    <property type="protein sequence ID" value="QXL86262.1"/>
    <property type="molecule type" value="Genomic_DNA"/>
</dbReference>
<dbReference type="PANTHER" id="PTHR43649">
    <property type="entry name" value="ARABINOSE-BINDING PROTEIN-RELATED"/>
    <property type="match status" value="1"/>
</dbReference>
<dbReference type="EMBL" id="JAIMBW010000001">
    <property type="protein sequence ID" value="MBY4893549.1"/>
    <property type="molecule type" value="Genomic_DNA"/>
</dbReference>
<feature type="signal peptide" evidence="3">
    <location>
        <begin position="1"/>
        <end position="23"/>
    </location>
</feature>
<dbReference type="InterPro" id="IPR050490">
    <property type="entry name" value="Bact_solute-bd_prot1"/>
</dbReference>
<evidence type="ECO:0000313" key="4">
    <source>
        <dbReference type="EMBL" id="QXL86262.1"/>
    </source>
</evidence>
<sequence length="413" mass="44385">MIHLRSTAIASLMLSALAAPALADCPDFGEGSLRLLSNEHASVDIVVNRIEECATDDFTVSANLNTEHATIQGPALSVFPSEYNVVVIANGSLTSLLNADLVRPLDDLIAEYGEQLLPHQQIRVNGQTVAIAFMANAQHFFFREDVLEQAGVPVPTTYEEVIEAARAIREQGIMEYPLAATMIPEWSLAQEFVNMYLGRGGEFFEAGSGAPNIDEEKAIATLQMLREMSTYMNPDYLTFTTDAIVPIWEAGEVAMANLWGSQASTFLPENSPVPDIAAATRFAAAPSVGGNDVPATTVWWDGFAIPRNITDEDAATAFQAMMYGLSPEMVAENPTAAVWLIDGYEPTDAAVGIIASVQGGAPSYSMLPYMGLMHDAFGSNMAAFMTGGKTAEETLADALRDYETSARQAGFLD</sequence>
<dbReference type="SUPFAM" id="SSF53850">
    <property type="entry name" value="Periplasmic binding protein-like II"/>
    <property type="match status" value="1"/>
</dbReference>
<evidence type="ECO:0000256" key="1">
    <source>
        <dbReference type="ARBA" id="ARBA00004418"/>
    </source>
</evidence>
<evidence type="ECO:0000256" key="3">
    <source>
        <dbReference type="SAM" id="SignalP"/>
    </source>
</evidence>
<dbReference type="GO" id="GO:0042597">
    <property type="term" value="C:periplasmic space"/>
    <property type="evidence" value="ECO:0007669"/>
    <property type="project" value="UniProtKB-SubCell"/>
</dbReference>
<comment type="subcellular location">
    <subcellularLocation>
        <location evidence="1">Periplasm</location>
    </subcellularLocation>
</comment>
<comment type="similarity">
    <text evidence="2">Belongs to the bacterial solute-binding protein 1 family.</text>
</comment>
<accession>A0A975TRM0</accession>
<dbReference type="AlphaFoldDB" id="A0A975TRM0"/>
<reference evidence="4 5" key="1">
    <citation type="submission" date="2021-07" db="EMBL/GenBank/DDBJ databases">
        <title>Karlodiniumbacter phycospheric gen. nov., sp. nov., a phycosphere bacterium isolated from karlodinium veneficum.</title>
        <authorList>
            <person name="Peng Y."/>
            <person name="Jiang L."/>
            <person name="Lee J."/>
        </authorList>
    </citation>
    <scope>NUCLEOTIDE SEQUENCE</scope>
    <source>
        <strain evidence="4 5">N5</strain>
    </source>
</reference>
<dbReference type="Gene3D" id="3.40.190.10">
    <property type="entry name" value="Periplasmic binding protein-like II"/>
    <property type="match status" value="1"/>
</dbReference>
<evidence type="ECO:0000313" key="5">
    <source>
        <dbReference type="Proteomes" id="UP000693972"/>
    </source>
</evidence>
<keyword evidence="3" id="KW-0732">Signal</keyword>
<dbReference type="Pfam" id="PF01547">
    <property type="entry name" value="SBP_bac_1"/>
    <property type="match status" value="1"/>
</dbReference>
<dbReference type="PANTHER" id="PTHR43649:SF12">
    <property type="entry name" value="DIACETYLCHITOBIOSE BINDING PROTEIN DASA"/>
    <property type="match status" value="1"/>
</dbReference>
<gene>
    <name evidence="4" type="ORF">KUL25_12330</name>
</gene>
<organism evidence="4">
    <name type="scientific">Gymnodinialimonas phycosphaerae</name>
    <dbReference type="NCBI Taxonomy" id="2841589"/>
    <lineage>
        <taxon>Bacteria</taxon>
        <taxon>Pseudomonadati</taxon>
        <taxon>Pseudomonadota</taxon>
        <taxon>Alphaproteobacteria</taxon>
        <taxon>Rhodobacterales</taxon>
        <taxon>Paracoccaceae</taxon>
        <taxon>Gymnodinialimonas</taxon>
    </lineage>
</organism>
<dbReference type="Proteomes" id="UP000693972">
    <property type="component" value="Unassembled WGS sequence"/>
</dbReference>
<proteinExistence type="inferred from homology"/>
<evidence type="ECO:0000256" key="2">
    <source>
        <dbReference type="ARBA" id="ARBA00008520"/>
    </source>
</evidence>
<dbReference type="RefSeq" id="WP_257893223.1">
    <property type="nucleotide sequence ID" value="NZ_JAIMBW010000001.1"/>
</dbReference>
<keyword evidence="5" id="KW-1185">Reference proteome</keyword>
<name>A0A975TRM0_9RHOB</name>